<reference evidence="1" key="1">
    <citation type="submission" date="2021-06" db="EMBL/GenBank/DDBJ databases">
        <authorList>
            <person name="Kallberg Y."/>
            <person name="Tangrot J."/>
            <person name="Rosling A."/>
        </authorList>
    </citation>
    <scope>NUCLEOTIDE SEQUENCE</scope>
    <source>
        <strain evidence="1">AU212A</strain>
    </source>
</reference>
<protein>
    <submittedName>
        <fullName evidence="1">4303_t:CDS:1</fullName>
    </submittedName>
</protein>
<dbReference type="EMBL" id="CAJVPM010035324">
    <property type="protein sequence ID" value="CAG8689712.1"/>
    <property type="molecule type" value="Genomic_DNA"/>
</dbReference>
<organism evidence="1 2">
    <name type="scientific">Scutellospora calospora</name>
    <dbReference type="NCBI Taxonomy" id="85575"/>
    <lineage>
        <taxon>Eukaryota</taxon>
        <taxon>Fungi</taxon>
        <taxon>Fungi incertae sedis</taxon>
        <taxon>Mucoromycota</taxon>
        <taxon>Glomeromycotina</taxon>
        <taxon>Glomeromycetes</taxon>
        <taxon>Diversisporales</taxon>
        <taxon>Gigasporaceae</taxon>
        <taxon>Scutellospora</taxon>
    </lineage>
</organism>
<evidence type="ECO:0000313" key="2">
    <source>
        <dbReference type="Proteomes" id="UP000789860"/>
    </source>
</evidence>
<gene>
    <name evidence="1" type="ORF">SCALOS_LOCUS10078</name>
</gene>
<feature type="non-terminal residue" evidence="1">
    <location>
        <position position="49"/>
    </location>
</feature>
<accession>A0ACA9P2U3</accession>
<proteinExistence type="predicted"/>
<evidence type="ECO:0000313" key="1">
    <source>
        <dbReference type="EMBL" id="CAG8689712.1"/>
    </source>
</evidence>
<sequence length="49" mass="5890">CKANLASTYQSLYSYNKRGKNTTNLINYLRNKYRITKENYLGFLDKYNE</sequence>
<dbReference type="Proteomes" id="UP000789860">
    <property type="component" value="Unassembled WGS sequence"/>
</dbReference>
<feature type="non-terminal residue" evidence="1">
    <location>
        <position position="1"/>
    </location>
</feature>
<name>A0ACA9P2U3_9GLOM</name>
<keyword evidence="2" id="KW-1185">Reference proteome</keyword>
<comment type="caution">
    <text evidence="1">The sequence shown here is derived from an EMBL/GenBank/DDBJ whole genome shotgun (WGS) entry which is preliminary data.</text>
</comment>